<comment type="caution">
    <text evidence="1">The sequence shown here is derived from an EMBL/GenBank/DDBJ whole genome shotgun (WGS) entry which is preliminary data.</text>
</comment>
<dbReference type="Proteomes" id="UP000003294">
    <property type="component" value="Unassembled WGS sequence"/>
</dbReference>
<evidence type="ECO:0000313" key="1">
    <source>
        <dbReference type="EMBL" id="EEZ72518.1"/>
    </source>
</evidence>
<organism evidence="1 2">
    <name type="scientific">Neisseria cinerea ATCC 14685</name>
    <dbReference type="NCBI Taxonomy" id="546262"/>
    <lineage>
        <taxon>Bacteria</taxon>
        <taxon>Pseudomonadati</taxon>
        <taxon>Pseudomonadota</taxon>
        <taxon>Betaproteobacteria</taxon>
        <taxon>Neisseriales</taxon>
        <taxon>Neisseriaceae</taxon>
        <taxon>Neisseria</taxon>
    </lineage>
</organism>
<dbReference type="EMBL" id="ACDY02000002">
    <property type="protein sequence ID" value="EEZ72518.1"/>
    <property type="molecule type" value="Genomic_DNA"/>
</dbReference>
<evidence type="ECO:0000313" key="2">
    <source>
        <dbReference type="Proteomes" id="UP000003294"/>
    </source>
</evidence>
<gene>
    <name evidence="1" type="ORF">NEICINOT_03450</name>
</gene>
<proteinExistence type="predicted"/>
<accession>D0W1D0</accession>
<reference evidence="1 2" key="1">
    <citation type="submission" date="2009-10" db="EMBL/GenBank/DDBJ databases">
        <authorList>
            <person name="Weinstock G."/>
            <person name="Sodergren E."/>
            <person name="Clifton S."/>
            <person name="Fulton L."/>
            <person name="Fulton B."/>
            <person name="Courtney L."/>
            <person name="Fronick C."/>
            <person name="Harrison M."/>
            <person name="Strong C."/>
            <person name="Farmer C."/>
            <person name="Delahaunty K."/>
            <person name="Markovic C."/>
            <person name="Hall O."/>
            <person name="Minx P."/>
            <person name="Tomlinson C."/>
            <person name="Mitreva M."/>
            <person name="Nelson J."/>
            <person name="Hou S."/>
            <person name="Wollam A."/>
            <person name="Pepin K.H."/>
            <person name="Johnson M."/>
            <person name="Bhonagiri V."/>
            <person name="Nash W.E."/>
            <person name="Warren W."/>
            <person name="Chinwalla A."/>
            <person name="Mardis E.R."/>
            <person name="Wilson R.K."/>
        </authorList>
    </citation>
    <scope>NUCLEOTIDE SEQUENCE [LARGE SCALE GENOMIC DNA]</scope>
    <source>
        <strain evidence="1 2">ATCC 14685</strain>
    </source>
</reference>
<sequence length="51" mass="5718">MECATPWVAENISISPEIIGTFMNGPYSNVRKKCRLKPSDGIFMFIKLPVS</sequence>
<name>D0W1D0_NEICI</name>
<dbReference type="AlphaFoldDB" id="D0W1D0"/>
<protein>
    <submittedName>
        <fullName evidence="1">Uncharacterized protein</fullName>
    </submittedName>
</protein>